<dbReference type="InterPro" id="IPR001433">
    <property type="entry name" value="OxRdtase_FAD/NAD-bd"/>
</dbReference>
<dbReference type="CDD" id="cd06183">
    <property type="entry name" value="cyt_b5_reduct_like"/>
    <property type="match status" value="1"/>
</dbReference>
<evidence type="ECO:0000256" key="17">
    <source>
        <dbReference type="ARBA" id="ARBA00023128"/>
    </source>
</evidence>
<feature type="binding site" evidence="25">
    <location>
        <position position="300"/>
    </location>
    <ligand>
        <name>FAD</name>
        <dbReference type="ChEBI" id="CHEBI:57692"/>
    </ligand>
</feature>
<dbReference type="HOGENOM" id="CLU_003827_0_1_1"/>
<feature type="domain" description="Cytochrome b5 heme-binding" evidence="27">
    <location>
        <begin position="1"/>
        <end position="92"/>
    </location>
</feature>
<dbReference type="InterPro" id="IPR017927">
    <property type="entry name" value="FAD-bd_FR_type"/>
</dbReference>
<dbReference type="InterPro" id="IPR001199">
    <property type="entry name" value="Cyt_B5-like_heme/steroid-bd"/>
</dbReference>
<comment type="pathway">
    <text evidence="3">Protein modification; peptidyl-diphthamide biosynthesis.</text>
</comment>
<keyword evidence="11" id="KW-1000">Mitochondrion outer membrane</keyword>
<evidence type="ECO:0000256" key="2">
    <source>
        <dbReference type="ARBA" id="ARBA00004572"/>
    </source>
</evidence>
<dbReference type="GeneID" id="4322310"/>
<dbReference type="InterPro" id="IPR036400">
    <property type="entry name" value="Cyt_B5-like_heme/steroid_sf"/>
</dbReference>
<dbReference type="InterPro" id="IPR018506">
    <property type="entry name" value="Cyt_B5_heme-BS"/>
</dbReference>
<evidence type="ECO:0000256" key="10">
    <source>
        <dbReference type="ARBA" id="ARBA00022723"/>
    </source>
</evidence>
<evidence type="ECO:0000256" key="3">
    <source>
        <dbReference type="ARBA" id="ARBA00005156"/>
    </source>
</evidence>
<keyword evidence="13" id="KW-1133">Transmembrane helix</keyword>
<dbReference type="InterPro" id="IPR001709">
    <property type="entry name" value="Flavoprot_Pyr_Nucl_cyt_Rdtase"/>
</dbReference>
<dbReference type="InterPro" id="IPR017938">
    <property type="entry name" value="Riboflavin_synthase-like_b-brl"/>
</dbReference>
<feature type="binding site" evidence="25">
    <location>
        <position position="368"/>
    </location>
    <ligand>
        <name>FAD</name>
        <dbReference type="ChEBI" id="CHEBI:57692"/>
    </ligand>
</feature>
<dbReference type="InterPro" id="IPR039261">
    <property type="entry name" value="FNR_nucleotide-bd"/>
</dbReference>
<keyword evidence="12 25" id="KW-0274">FAD</keyword>
<dbReference type="VEuPathDB" id="FungiDB:ATEG_06721"/>
<evidence type="ECO:0000313" key="29">
    <source>
        <dbReference type="EMBL" id="EAU33265.1"/>
    </source>
</evidence>
<dbReference type="EMBL" id="CH476602">
    <property type="protein sequence ID" value="EAU33265.1"/>
    <property type="molecule type" value="Genomic_DNA"/>
</dbReference>
<dbReference type="Gene3D" id="2.40.30.10">
    <property type="entry name" value="Translation factors"/>
    <property type="match status" value="1"/>
</dbReference>
<comment type="subunit">
    <text evidence="20">Monomer. Component of the 2-(3-amino-3-carboxypropyl)histidine synthase complex composed of DPH1, DPH2, DPH3 and a NADH-dependent reductase, predominantly CBR1.</text>
</comment>
<dbReference type="PANTHER" id="PTHR19370">
    <property type="entry name" value="NADH-CYTOCHROME B5 REDUCTASE"/>
    <property type="match status" value="1"/>
</dbReference>
<dbReference type="SMART" id="SM01117">
    <property type="entry name" value="Cyt-b5"/>
    <property type="match status" value="1"/>
</dbReference>
<keyword evidence="14" id="KW-0560">Oxidoreductase</keyword>
<feature type="domain" description="FAD-binding FR-type" evidence="28">
    <location>
        <begin position="248"/>
        <end position="351"/>
    </location>
</feature>
<comment type="cofactor">
    <cofactor evidence="1 25">
        <name>FAD</name>
        <dbReference type="ChEBI" id="CHEBI:57692"/>
    </cofactor>
</comment>
<dbReference type="eggNOG" id="KOG0534">
    <property type="taxonomic scope" value="Eukaryota"/>
</dbReference>
<keyword evidence="10 26" id="KW-0479">Metal-binding</keyword>
<comment type="function">
    <text evidence="19">NADH-dependent reductase for DPH3 and cytochrome b5. Required for the first step of diphthamide biosynthesis, a post-translational modification of histidine which occurs in elongation factor 2. DPH1 and DPH2 transfer a 3-amino-3-carboxypropyl (ACP) group from S-adenosyl-L-methionine (SAM) to a histidine residue, the reaction is assisted by a reduction system comprising DPH3 and a NADH-dependent reductase, predominantly CBR1. By reducing DPH3, also involved in the formation of the tRNA wobble base modification mcm5s 2U (5-methoxycarbonylmethyl-2-thiouridine), mediated by the elongator complex. The cytochrome b5/NADH cytochrome b5 reductase electron transfer system supports the catalytic activity of several sterol biosynthetic enzymes.</text>
</comment>
<evidence type="ECO:0000256" key="1">
    <source>
        <dbReference type="ARBA" id="ARBA00001974"/>
    </source>
</evidence>
<keyword evidence="15 26" id="KW-0408">Iron</keyword>
<dbReference type="EC" id="1.6.2.2" evidence="5"/>
<organism evidence="29 30">
    <name type="scientific">Aspergillus terreus (strain NIH 2624 / FGSC A1156)</name>
    <dbReference type="NCBI Taxonomy" id="341663"/>
    <lineage>
        <taxon>Eukaryota</taxon>
        <taxon>Fungi</taxon>
        <taxon>Dikarya</taxon>
        <taxon>Ascomycota</taxon>
        <taxon>Pezizomycotina</taxon>
        <taxon>Eurotiomycetes</taxon>
        <taxon>Eurotiomycetidae</taxon>
        <taxon>Eurotiales</taxon>
        <taxon>Aspergillaceae</taxon>
        <taxon>Aspergillus</taxon>
        <taxon>Aspergillus subgen. Circumdati</taxon>
    </lineage>
</organism>
<dbReference type="PRINTS" id="PR00363">
    <property type="entry name" value="CYTOCHROMEB5"/>
</dbReference>
<evidence type="ECO:0000256" key="16">
    <source>
        <dbReference type="ARBA" id="ARBA00023027"/>
    </source>
</evidence>
<keyword evidence="16" id="KW-0520">NAD</keyword>
<dbReference type="OrthoDB" id="260519at2759"/>
<comment type="similarity">
    <text evidence="26">Belongs to the cytochrome b5 family.</text>
</comment>
<dbReference type="FunFam" id="2.40.30.10:FF:000032">
    <property type="entry name" value="NADH-cytochrome b5 reductase"/>
    <property type="match status" value="1"/>
</dbReference>
<evidence type="ECO:0000256" key="20">
    <source>
        <dbReference type="ARBA" id="ARBA00038836"/>
    </source>
</evidence>
<dbReference type="SUPFAM" id="SSF52343">
    <property type="entry name" value="Ferredoxin reductase-like, C-terminal NADP-linked domain"/>
    <property type="match status" value="1"/>
</dbReference>
<evidence type="ECO:0000256" key="14">
    <source>
        <dbReference type="ARBA" id="ARBA00023002"/>
    </source>
</evidence>
<dbReference type="GO" id="GO:0005741">
    <property type="term" value="C:mitochondrial outer membrane"/>
    <property type="evidence" value="ECO:0007669"/>
    <property type="project" value="UniProtKB-SubCell"/>
</dbReference>
<evidence type="ECO:0000256" key="23">
    <source>
        <dbReference type="ARBA" id="ARBA00047682"/>
    </source>
</evidence>
<dbReference type="FunFam" id="3.40.50.80:FF:000019">
    <property type="entry name" value="NADH-cytochrome b5 reductase"/>
    <property type="match status" value="1"/>
</dbReference>
<evidence type="ECO:0000256" key="25">
    <source>
        <dbReference type="PIRSR" id="PIRSR601834-1"/>
    </source>
</evidence>
<comment type="catalytic activity">
    <reaction evidence="23">
        <text>2 Fe(III)-[cytochrome b5] + NADH = 2 Fe(II)-[cytochrome b5] + NAD(+) + H(+)</text>
        <dbReference type="Rhea" id="RHEA:46680"/>
        <dbReference type="Rhea" id="RHEA-COMP:10438"/>
        <dbReference type="Rhea" id="RHEA-COMP:10439"/>
        <dbReference type="ChEBI" id="CHEBI:15378"/>
        <dbReference type="ChEBI" id="CHEBI:29033"/>
        <dbReference type="ChEBI" id="CHEBI:29034"/>
        <dbReference type="ChEBI" id="CHEBI:57540"/>
        <dbReference type="ChEBI" id="CHEBI:57945"/>
        <dbReference type="EC" id="1.6.2.2"/>
    </reaction>
</comment>
<comment type="similarity">
    <text evidence="4">Belongs to the flavoprotein pyridine nucleotide cytochrome reductase family.</text>
</comment>
<dbReference type="Pfam" id="PF00970">
    <property type="entry name" value="FAD_binding_6"/>
    <property type="match status" value="1"/>
</dbReference>
<protein>
    <recommendedName>
        <fullName evidence="21">NADH-cytochrome b5 reductase 1</fullName>
        <ecNumber evidence="5">1.6.2.2</ecNumber>
    </recommendedName>
    <alternativeName>
        <fullName evidence="22">Microsomal cytochrome b reductase</fullName>
    </alternativeName>
</protein>
<gene>
    <name evidence="29" type="ORF">ATEG_06721</name>
</gene>
<evidence type="ECO:0000256" key="13">
    <source>
        <dbReference type="ARBA" id="ARBA00022989"/>
    </source>
</evidence>
<evidence type="ECO:0000256" key="6">
    <source>
        <dbReference type="ARBA" id="ARBA00022617"/>
    </source>
</evidence>
<dbReference type="SUPFAM" id="SSF55856">
    <property type="entry name" value="Cytochrome b5-like heme/steroid binding domain"/>
    <property type="match status" value="1"/>
</dbReference>
<evidence type="ECO:0000256" key="19">
    <source>
        <dbReference type="ARBA" id="ARBA00037104"/>
    </source>
</evidence>
<evidence type="ECO:0000256" key="8">
    <source>
        <dbReference type="ARBA" id="ARBA00022679"/>
    </source>
</evidence>
<dbReference type="eggNOG" id="KOG0537">
    <property type="taxonomic scope" value="Eukaryota"/>
</dbReference>
<dbReference type="InterPro" id="IPR001834">
    <property type="entry name" value="CBR-like"/>
</dbReference>
<comment type="catalytic activity">
    <reaction evidence="24">
        <text>2 Fe(3+)-[Dph3] + NADH = 2 Fe(2+)-[Dph3] + NAD(+) + H(+)</text>
        <dbReference type="Rhea" id="RHEA:71231"/>
        <dbReference type="Rhea" id="RHEA-COMP:18002"/>
        <dbReference type="Rhea" id="RHEA-COMP:18003"/>
        <dbReference type="ChEBI" id="CHEBI:15378"/>
        <dbReference type="ChEBI" id="CHEBI:29033"/>
        <dbReference type="ChEBI" id="CHEBI:29034"/>
        <dbReference type="ChEBI" id="CHEBI:57540"/>
        <dbReference type="ChEBI" id="CHEBI:57945"/>
        <dbReference type="ChEBI" id="CHEBI:83228"/>
    </reaction>
    <physiologicalReaction direction="left-to-right" evidence="24">
        <dbReference type="Rhea" id="RHEA:71232"/>
    </physiologicalReaction>
</comment>
<keyword evidence="8" id="KW-0808">Transferase</keyword>
<dbReference type="GO" id="GO:0090524">
    <property type="term" value="F:cytochrome-b5 reductase activity, acting on NADH"/>
    <property type="evidence" value="ECO:0007669"/>
    <property type="project" value="UniProtKB-EC"/>
</dbReference>
<feature type="binding site" evidence="25">
    <location>
        <position position="317"/>
    </location>
    <ligand>
        <name>FAD</name>
        <dbReference type="ChEBI" id="CHEBI:57692"/>
    </ligand>
</feature>
<evidence type="ECO:0000256" key="12">
    <source>
        <dbReference type="ARBA" id="ARBA00022827"/>
    </source>
</evidence>
<feature type="binding site" evidence="25">
    <location>
        <position position="326"/>
    </location>
    <ligand>
        <name>FAD</name>
        <dbReference type="ChEBI" id="CHEBI:57692"/>
    </ligand>
</feature>
<comment type="subcellular location">
    <subcellularLocation>
        <location evidence="2">Mitochondrion outer membrane</location>
        <topology evidence="2">Single-pass membrane protein</topology>
    </subcellularLocation>
</comment>
<keyword evidence="9" id="KW-0812">Transmembrane</keyword>
<keyword evidence="18" id="KW-0472">Membrane</keyword>
<evidence type="ECO:0000259" key="28">
    <source>
        <dbReference type="PROSITE" id="PS51384"/>
    </source>
</evidence>
<evidence type="ECO:0000256" key="24">
    <source>
        <dbReference type="ARBA" id="ARBA00049138"/>
    </source>
</evidence>
<feature type="binding site" evidence="25">
    <location>
        <position position="319"/>
    </location>
    <ligand>
        <name>FAD</name>
        <dbReference type="ChEBI" id="CHEBI:57692"/>
    </ligand>
</feature>
<evidence type="ECO:0000256" key="26">
    <source>
        <dbReference type="RuleBase" id="RU362121"/>
    </source>
</evidence>
<evidence type="ECO:0000256" key="21">
    <source>
        <dbReference type="ARBA" id="ARBA00039438"/>
    </source>
</evidence>
<dbReference type="InterPro" id="IPR008333">
    <property type="entry name" value="Cbr1-like_FAD-bd_dom"/>
</dbReference>
<dbReference type="Proteomes" id="UP000007963">
    <property type="component" value="Unassembled WGS sequence"/>
</dbReference>
<dbReference type="GO" id="GO:0005783">
    <property type="term" value="C:endoplasmic reticulum"/>
    <property type="evidence" value="ECO:0007669"/>
    <property type="project" value="TreeGrafter"/>
</dbReference>
<name>Q0CHW3_ASPTN</name>
<dbReference type="Pfam" id="PF00175">
    <property type="entry name" value="NAD_binding_1"/>
    <property type="match status" value="1"/>
</dbReference>
<keyword evidence="6 26" id="KW-0349">Heme</keyword>
<dbReference type="PRINTS" id="PR00371">
    <property type="entry name" value="FPNCR"/>
</dbReference>
<evidence type="ECO:0000256" key="9">
    <source>
        <dbReference type="ARBA" id="ARBA00022692"/>
    </source>
</evidence>
<dbReference type="GO" id="GO:0046872">
    <property type="term" value="F:metal ion binding"/>
    <property type="evidence" value="ECO:0007669"/>
    <property type="project" value="UniProtKB-UniRule"/>
</dbReference>
<sequence>MATFTLEQVQKHNTADDLWIVLHNKGSLPPPGLRPRLTSTVYDVTKYLDDHPGGTEVLVEVAGTDATEAFEGVGHSDEAREQLEPYYVGDLPSEEQTEAVEIYRPNFEQVSQSAAVNVKKASPRGSFLRTAVKLGLGGLLGTAIATAYRRGLTPSQVLQLARSTISSSPLPRGPGGSDGASFWSGVGIASIAQFSATIGLGFWVSTKLDVQQEFTHYAPRRHASPARLIRLRKTYTLNTPRRAPLDPRQWRPFTLTHKTEIAPHVYHLVFALPHADDTLGLPTGQHIALRATINGTAVTRSYTPISNNSDRGRIELLVKVYPSGTMTQHLAQMKPGSTIDIRGPKGAMQYSRRYAKRIGMIAGGTGITPMYQLIRAICEDPADADTRVALLYANNAEDDILLRAELDALARDYPERFEVRYVLSRPGENWTGYRGFVDKGLIAEHMPMPAEEHRMLLCGPPPMVDAMKKVLGGMGWAMPGAVAKAGDQVFCF</sequence>
<keyword evidence="7 25" id="KW-0285">Flavoprotein</keyword>
<feature type="binding site" evidence="25">
    <location>
        <position position="302"/>
    </location>
    <ligand>
        <name>FAD</name>
        <dbReference type="ChEBI" id="CHEBI:57692"/>
    </ligand>
</feature>
<reference evidence="30" key="1">
    <citation type="submission" date="2005-09" db="EMBL/GenBank/DDBJ databases">
        <title>Annotation of the Aspergillus terreus NIH2624 genome.</title>
        <authorList>
            <person name="Birren B.W."/>
            <person name="Lander E.S."/>
            <person name="Galagan J.E."/>
            <person name="Nusbaum C."/>
            <person name="Devon K."/>
            <person name="Henn M."/>
            <person name="Ma L.-J."/>
            <person name="Jaffe D.B."/>
            <person name="Butler J."/>
            <person name="Alvarez P."/>
            <person name="Gnerre S."/>
            <person name="Grabherr M."/>
            <person name="Kleber M."/>
            <person name="Mauceli E.W."/>
            <person name="Brockman W."/>
            <person name="Rounsley S."/>
            <person name="Young S.K."/>
            <person name="LaButti K."/>
            <person name="Pushparaj V."/>
            <person name="DeCaprio D."/>
            <person name="Crawford M."/>
            <person name="Koehrsen M."/>
            <person name="Engels R."/>
            <person name="Montgomery P."/>
            <person name="Pearson M."/>
            <person name="Howarth C."/>
            <person name="Larson L."/>
            <person name="Luoma S."/>
            <person name="White J."/>
            <person name="Alvarado L."/>
            <person name="Kodira C.D."/>
            <person name="Zeng Q."/>
            <person name="Oleary S."/>
            <person name="Yandava C."/>
            <person name="Denning D.W."/>
            <person name="Nierman W.C."/>
            <person name="Milne T."/>
            <person name="Madden K."/>
        </authorList>
    </citation>
    <scope>NUCLEOTIDE SEQUENCE [LARGE SCALE GENOMIC DNA]</scope>
    <source>
        <strain evidence="30">NIH 2624 / FGSC A1156</strain>
    </source>
</reference>
<dbReference type="GO" id="GO:0016740">
    <property type="term" value="F:transferase activity"/>
    <property type="evidence" value="ECO:0007669"/>
    <property type="project" value="UniProtKB-KW"/>
</dbReference>
<dbReference type="SUPFAM" id="SSF63380">
    <property type="entry name" value="Riboflavin synthase domain-like"/>
    <property type="match status" value="1"/>
</dbReference>
<proteinExistence type="inferred from homology"/>
<dbReference type="RefSeq" id="XP_001215899.1">
    <property type="nucleotide sequence ID" value="XM_001215899.1"/>
</dbReference>
<evidence type="ECO:0000256" key="7">
    <source>
        <dbReference type="ARBA" id="ARBA00022630"/>
    </source>
</evidence>
<evidence type="ECO:0000313" key="30">
    <source>
        <dbReference type="Proteomes" id="UP000007963"/>
    </source>
</evidence>
<evidence type="ECO:0000256" key="15">
    <source>
        <dbReference type="ARBA" id="ARBA00023004"/>
    </source>
</evidence>
<evidence type="ECO:0000259" key="27">
    <source>
        <dbReference type="PROSITE" id="PS50255"/>
    </source>
</evidence>
<dbReference type="PRINTS" id="PR00406">
    <property type="entry name" value="CYTB5RDTASE"/>
</dbReference>
<dbReference type="STRING" id="341663.Q0CHW3"/>
<dbReference type="PROSITE" id="PS51384">
    <property type="entry name" value="FAD_FR"/>
    <property type="match status" value="1"/>
</dbReference>
<evidence type="ECO:0000256" key="22">
    <source>
        <dbReference type="ARBA" id="ARBA00041901"/>
    </source>
</evidence>
<dbReference type="AlphaFoldDB" id="Q0CHW3"/>
<dbReference type="PROSITE" id="PS00191">
    <property type="entry name" value="CYTOCHROME_B5_1"/>
    <property type="match status" value="1"/>
</dbReference>
<dbReference type="Gene3D" id="3.10.120.10">
    <property type="entry name" value="Cytochrome b5-like heme/steroid binding domain"/>
    <property type="match status" value="1"/>
</dbReference>
<dbReference type="Pfam" id="PF00173">
    <property type="entry name" value="Cyt-b5"/>
    <property type="match status" value="1"/>
</dbReference>
<dbReference type="Gene3D" id="3.40.50.80">
    <property type="entry name" value="Nucleotide-binding domain of ferredoxin-NADP reductase (FNR) module"/>
    <property type="match status" value="1"/>
</dbReference>
<dbReference type="PROSITE" id="PS50255">
    <property type="entry name" value="CYTOCHROME_B5_2"/>
    <property type="match status" value="1"/>
</dbReference>
<evidence type="ECO:0000256" key="11">
    <source>
        <dbReference type="ARBA" id="ARBA00022787"/>
    </source>
</evidence>
<keyword evidence="17" id="KW-0496">Mitochondrion</keyword>
<evidence type="ECO:0000256" key="5">
    <source>
        <dbReference type="ARBA" id="ARBA00012011"/>
    </source>
</evidence>
<evidence type="ECO:0000256" key="18">
    <source>
        <dbReference type="ARBA" id="ARBA00023136"/>
    </source>
</evidence>
<accession>Q0CHW3</accession>
<dbReference type="GO" id="GO:0020037">
    <property type="term" value="F:heme binding"/>
    <property type="evidence" value="ECO:0007669"/>
    <property type="project" value="UniProtKB-UniRule"/>
</dbReference>
<evidence type="ECO:0000256" key="4">
    <source>
        <dbReference type="ARBA" id="ARBA00006105"/>
    </source>
</evidence>
<dbReference type="PANTHER" id="PTHR19370:SF178">
    <property type="entry name" value="CYTOCHROME-B5 REDUCTASE"/>
    <property type="match status" value="1"/>
</dbReference>
<dbReference type="OMA" id="KGAMQYS"/>